<reference evidence="3" key="1">
    <citation type="submission" date="2020-08" db="EMBL/GenBank/DDBJ databases">
        <title>Multicomponent nature underlies the extraordinary mechanical properties of spider dragline silk.</title>
        <authorList>
            <person name="Kono N."/>
            <person name="Nakamura H."/>
            <person name="Mori M."/>
            <person name="Yoshida Y."/>
            <person name="Ohtoshi R."/>
            <person name="Malay A.D."/>
            <person name="Moran D.A.P."/>
            <person name="Tomita M."/>
            <person name="Numata K."/>
            <person name="Arakawa K."/>
        </authorList>
    </citation>
    <scope>NUCLEOTIDE SEQUENCE</scope>
</reference>
<feature type="signal peptide" evidence="2">
    <location>
        <begin position="1"/>
        <end position="22"/>
    </location>
</feature>
<proteinExistence type="predicted"/>
<feature type="compositionally biased region" description="Low complexity" evidence="1">
    <location>
        <begin position="147"/>
        <end position="312"/>
    </location>
</feature>
<feature type="chain" id="PRO_5036492956" description="Apple domain-containing protein" evidence="2">
    <location>
        <begin position="23"/>
        <end position="503"/>
    </location>
</feature>
<evidence type="ECO:0000313" key="3">
    <source>
        <dbReference type="EMBL" id="GFS80137.1"/>
    </source>
</evidence>
<keyword evidence="2" id="KW-0732">Signal</keyword>
<evidence type="ECO:0000313" key="4">
    <source>
        <dbReference type="Proteomes" id="UP000887013"/>
    </source>
</evidence>
<dbReference type="AlphaFoldDB" id="A0A8X6T6L2"/>
<evidence type="ECO:0000256" key="1">
    <source>
        <dbReference type="SAM" id="MobiDB-lite"/>
    </source>
</evidence>
<dbReference type="Proteomes" id="UP000887013">
    <property type="component" value="Unassembled WGS sequence"/>
</dbReference>
<protein>
    <recommendedName>
        <fullName evidence="5">Apple domain-containing protein</fullName>
    </recommendedName>
</protein>
<organism evidence="3 4">
    <name type="scientific">Nephila pilipes</name>
    <name type="common">Giant wood spider</name>
    <name type="synonym">Nephila maculata</name>
    <dbReference type="NCBI Taxonomy" id="299642"/>
    <lineage>
        <taxon>Eukaryota</taxon>
        <taxon>Metazoa</taxon>
        <taxon>Ecdysozoa</taxon>
        <taxon>Arthropoda</taxon>
        <taxon>Chelicerata</taxon>
        <taxon>Arachnida</taxon>
        <taxon>Araneae</taxon>
        <taxon>Araneomorphae</taxon>
        <taxon>Entelegynae</taxon>
        <taxon>Araneoidea</taxon>
        <taxon>Nephilidae</taxon>
        <taxon>Nephila</taxon>
    </lineage>
</organism>
<name>A0A8X6T6L2_NEPPI</name>
<dbReference type="EMBL" id="BMAW01097540">
    <property type="protein sequence ID" value="GFS80137.1"/>
    <property type="molecule type" value="Genomic_DNA"/>
</dbReference>
<accession>A0A8X6T6L2</accession>
<sequence>MIHNNHLLIYSVLFRCWDVILAFEVTTTQFHFWFNDKVHKDWILDSYEDSHMVTCLQRCRSDSDCNGLALGPVQEGTEDYARTCHTLKGINEMDCDGGDDCKQEGFQVYHLSKPLTTTTTEIPPTTQASTTTTTEITSTTEKETTTEKVTTTTEFPTTTMTEEPTTIAKTSTSQPTTTLTETPTTTTTTEPTTTKEPTTTTEATTTTTTKATTTTTTEPTTTTTAKPTTTTTTESTTTTTAKPTTTTAEPTTTTTTEPTTTTAKPTTTTTKPTTTTTKPTTTTSKPTTTTTTQSAITTTSEPITTTTAKPITTTEVLTTTSKATTTTTTAPSSCSGPFGSSEFTGCDSQKYEGGCQGQSKSITCSGGYRENKLVFGLTANAPLFTDITMDVKCKDVYNQAIFEMDIPKTAYKPFSGVLGCDKGQTITGIDVCFEGDLKYVAIECNTLNPNFKLEGSTEKSGNSKQDPSNAGCPGDKAMASLQLSKDNEGNIQVAINCDKIIKN</sequence>
<feature type="region of interest" description="Disordered" evidence="1">
    <location>
        <begin position="117"/>
        <end position="312"/>
    </location>
</feature>
<comment type="caution">
    <text evidence="3">The sequence shown here is derived from an EMBL/GenBank/DDBJ whole genome shotgun (WGS) entry which is preliminary data.</text>
</comment>
<evidence type="ECO:0008006" key="5">
    <source>
        <dbReference type="Google" id="ProtNLM"/>
    </source>
</evidence>
<feature type="compositionally biased region" description="Low complexity" evidence="1">
    <location>
        <begin position="117"/>
        <end position="139"/>
    </location>
</feature>
<dbReference type="OrthoDB" id="6436482at2759"/>
<keyword evidence="4" id="KW-1185">Reference proteome</keyword>
<gene>
    <name evidence="3" type="primary">AVEN_74546_1</name>
    <name evidence="3" type="ORF">NPIL_375371</name>
</gene>
<evidence type="ECO:0000256" key="2">
    <source>
        <dbReference type="SAM" id="SignalP"/>
    </source>
</evidence>